<dbReference type="PANTHER" id="PTHR11904">
    <property type="entry name" value="METHYLTHIOADENOSINE/PURINE NUCLEOSIDE PHOSPHORYLASE"/>
    <property type="match status" value="1"/>
</dbReference>
<feature type="domain" description="Nucleoside phosphorylase" evidence="15">
    <location>
        <begin position="32"/>
        <end position="285"/>
    </location>
</feature>
<comment type="similarity">
    <text evidence="2 13">Belongs to the PNP/MTAP phosphorylase family.</text>
</comment>
<dbReference type="NCBIfam" id="TIGR01697">
    <property type="entry name" value="PNPH-PUNA-XAPA"/>
    <property type="match status" value="1"/>
</dbReference>
<dbReference type="PROSITE" id="PS01240">
    <property type="entry name" value="PNP_MTAP_2"/>
    <property type="match status" value="1"/>
</dbReference>
<keyword evidence="6 13" id="KW-0328">Glycosyltransferase</keyword>
<feature type="binding site" evidence="14">
    <location>
        <begin position="89"/>
        <end position="91"/>
    </location>
    <ligand>
        <name>phosphate</name>
        <dbReference type="ChEBI" id="CHEBI:43474"/>
    </ligand>
</feature>
<proteinExistence type="inferred from homology"/>
<comment type="function">
    <text evidence="13">The purine nucleoside phosphorylases catalyze the phosphorolytic breakdown of the N-glycosidic bond in the beta-(deoxy)ribonucleoside molecules, with the formation of the corresponding free purine bases and pentose-1-phosphate.</text>
</comment>
<protein>
    <recommendedName>
        <fullName evidence="5 13">Purine nucleoside phosphorylase</fullName>
        <ecNumber evidence="4 13">2.4.2.1</ecNumber>
    </recommendedName>
    <alternativeName>
        <fullName evidence="13">Inosine-guanosine phosphorylase</fullName>
    </alternativeName>
</protein>
<feature type="binding site" evidence="14">
    <location>
        <position position="206"/>
    </location>
    <ligand>
        <name>a purine D-ribonucleoside</name>
        <dbReference type="ChEBI" id="CHEBI:142355"/>
    </ligand>
</feature>
<evidence type="ECO:0000256" key="10">
    <source>
        <dbReference type="ARBA" id="ARBA00023929"/>
    </source>
</evidence>
<keyword evidence="8" id="KW-0660">Purine salvage</keyword>
<comment type="caution">
    <text evidence="16">The sequence shown here is derived from an EMBL/GenBank/DDBJ whole genome shotgun (WGS) entry which is preliminary data.</text>
</comment>
<dbReference type="InterPro" id="IPR035994">
    <property type="entry name" value="Nucleoside_phosphorylase_sf"/>
</dbReference>
<dbReference type="GO" id="GO:0005737">
    <property type="term" value="C:cytoplasm"/>
    <property type="evidence" value="ECO:0007669"/>
    <property type="project" value="TreeGrafter"/>
</dbReference>
<feature type="binding site" evidence="14">
    <location>
        <position position="69"/>
    </location>
    <ligand>
        <name>phosphate</name>
        <dbReference type="ChEBI" id="CHEBI:43474"/>
    </ligand>
</feature>
<dbReference type="InterPro" id="IPR011270">
    <property type="entry name" value="Pur_Nuc_Pase_Ino/Guo-sp"/>
</dbReference>
<organism evidence="16 17">
    <name type="scientific">Acanthoscelides obtectus</name>
    <name type="common">Bean weevil</name>
    <name type="synonym">Bruchus obtectus</name>
    <dbReference type="NCBI Taxonomy" id="200917"/>
    <lineage>
        <taxon>Eukaryota</taxon>
        <taxon>Metazoa</taxon>
        <taxon>Ecdysozoa</taxon>
        <taxon>Arthropoda</taxon>
        <taxon>Hexapoda</taxon>
        <taxon>Insecta</taxon>
        <taxon>Pterygota</taxon>
        <taxon>Neoptera</taxon>
        <taxon>Endopterygota</taxon>
        <taxon>Coleoptera</taxon>
        <taxon>Polyphaga</taxon>
        <taxon>Cucujiformia</taxon>
        <taxon>Chrysomeloidea</taxon>
        <taxon>Chrysomelidae</taxon>
        <taxon>Bruchinae</taxon>
        <taxon>Bruchini</taxon>
        <taxon>Acanthoscelides</taxon>
    </lineage>
</organism>
<dbReference type="PANTHER" id="PTHR11904:SF9">
    <property type="entry name" value="PURINE NUCLEOSIDE PHOSPHORYLASE-RELATED"/>
    <property type="match status" value="1"/>
</dbReference>
<dbReference type="Pfam" id="PF01048">
    <property type="entry name" value="PNP_UDP_1"/>
    <property type="match status" value="1"/>
</dbReference>
<feature type="binding site" evidence="14">
    <location>
        <position position="225"/>
    </location>
    <ligand>
        <name>phosphate</name>
        <dbReference type="ChEBI" id="CHEBI:43474"/>
    </ligand>
</feature>
<dbReference type="SUPFAM" id="SSF53167">
    <property type="entry name" value="Purine and uridine phosphorylases"/>
    <property type="match status" value="1"/>
</dbReference>
<evidence type="ECO:0000259" key="15">
    <source>
        <dbReference type="Pfam" id="PF01048"/>
    </source>
</evidence>
<evidence type="ECO:0000256" key="8">
    <source>
        <dbReference type="ARBA" id="ARBA00022726"/>
    </source>
</evidence>
<feature type="binding site" evidence="14">
    <location>
        <position position="38"/>
    </location>
    <ligand>
        <name>phosphate</name>
        <dbReference type="ChEBI" id="CHEBI:43474"/>
    </ligand>
</feature>
<dbReference type="NCBIfam" id="NF006054">
    <property type="entry name" value="PRK08202.1"/>
    <property type="match status" value="1"/>
</dbReference>
<keyword evidence="7 13" id="KW-0808">Transferase</keyword>
<comment type="catalytic activity">
    <reaction evidence="12">
        <text>guanosine + phosphate = alpha-D-ribose 1-phosphate + guanine</text>
        <dbReference type="Rhea" id="RHEA:13233"/>
        <dbReference type="ChEBI" id="CHEBI:16235"/>
        <dbReference type="ChEBI" id="CHEBI:16750"/>
        <dbReference type="ChEBI" id="CHEBI:43474"/>
        <dbReference type="ChEBI" id="CHEBI:57720"/>
        <dbReference type="EC" id="2.4.2.1"/>
    </reaction>
</comment>
<dbReference type="GO" id="GO:0004731">
    <property type="term" value="F:purine-nucleoside phosphorylase activity"/>
    <property type="evidence" value="ECO:0007669"/>
    <property type="project" value="UniProtKB-EC"/>
</dbReference>
<comment type="pathway">
    <text evidence="1 13">Purine metabolism; purine nucleoside salvage.</text>
</comment>
<dbReference type="Proteomes" id="UP001152888">
    <property type="component" value="Unassembled WGS sequence"/>
</dbReference>
<comment type="subunit">
    <text evidence="3">Homotrimer.</text>
</comment>
<evidence type="ECO:0000313" key="17">
    <source>
        <dbReference type="Proteomes" id="UP001152888"/>
    </source>
</evidence>
<evidence type="ECO:0000256" key="1">
    <source>
        <dbReference type="ARBA" id="ARBA00005058"/>
    </source>
</evidence>
<keyword evidence="17" id="KW-1185">Reference proteome</keyword>
<evidence type="ECO:0000256" key="4">
    <source>
        <dbReference type="ARBA" id="ARBA00011886"/>
    </source>
</evidence>
<dbReference type="InterPro" id="IPR000845">
    <property type="entry name" value="Nucleoside_phosphorylase_d"/>
</dbReference>
<feature type="binding site" evidence="14">
    <location>
        <position position="121"/>
    </location>
    <ligand>
        <name>phosphate</name>
        <dbReference type="ChEBI" id="CHEBI:43474"/>
    </ligand>
</feature>
<gene>
    <name evidence="16" type="ORF">ACAOBT_LOCUS16763</name>
</gene>
<evidence type="ECO:0000256" key="9">
    <source>
        <dbReference type="ARBA" id="ARBA00023918"/>
    </source>
</evidence>
<dbReference type="InterPro" id="IPR011268">
    <property type="entry name" value="Purine_phosphorylase"/>
</dbReference>
<dbReference type="FunFam" id="3.40.50.1580:FF:000004">
    <property type="entry name" value="Purine nucleoside phosphorylase"/>
    <property type="match status" value="1"/>
</dbReference>
<evidence type="ECO:0000256" key="13">
    <source>
        <dbReference type="PIRNR" id="PIRNR000477"/>
    </source>
</evidence>
<evidence type="ECO:0000256" key="7">
    <source>
        <dbReference type="ARBA" id="ARBA00022679"/>
    </source>
</evidence>
<comment type="catalytic activity">
    <reaction evidence="10">
        <text>2'-deoxyguanosine + phosphate = 2-deoxy-alpha-D-ribose 1-phosphate + guanine</text>
        <dbReference type="Rhea" id="RHEA:27738"/>
        <dbReference type="ChEBI" id="CHEBI:16235"/>
        <dbReference type="ChEBI" id="CHEBI:17172"/>
        <dbReference type="ChEBI" id="CHEBI:43474"/>
        <dbReference type="ChEBI" id="CHEBI:57259"/>
        <dbReference type="EC" id="2.4.2.1"/>
    </reaction>
</comment>
<dbReference type="EC" id="2.4.2.1" evidence="4 13"/>
<evidence type="ECO:0000256" key="3">
    <source>
        <dbReference type="ARBA" id="ARBA00011233"/>
    </source>
</evidence>
<comment type="catalytic activity">
    <reaction evidence="9">
        <text>inosine + phosphate = alpha-D-ribose 1-phosphate + hypoxanthine</text>
        <dbReference type="Rhea" id="RHEA:27646"/>
        <dbReference type="ChEBI" id="CHEBI:17368"/>
        <dbReference type="ChEBI" id="CHEBI:17596"/>
        <dbReference type="ChEBI" id="CHEBI:43474"/>
        <dbReference type="ChEBI" id="CHEBI:57720"/>
        <dbReference type="EC" id="2.4.2.1"/>
    </reaction>
</comment>
<sequence>MESREHLGYSYEQILQVVKFLKLVVPNFKPLVGVICGSGLGPLADSLSDKIEVPYEDIPLFPASTVVGHGGKLVFGTVGGVPVICMKGRFHAYEGYPLWKVVMPVRVMRLMGVEYLIVTNAAGGIPSSMNVGDIMIIKDHVNMMGMGGQNPLRGPNIEEFGPRFPAMNKTYDRALVKAGLKIAESLGMEDMTHEGVYGCVGGPNYETIAELLMLQSCGVDSVGMSTAHEVIAAGHCGMKVFGFSLITNKAILDYDSSEVPNHEEVIAAAKAKEAKLQGFTEAMIKHMGSLKNAGPPSMCSCGGRR</sequence>
<evidence type="ECO:0000256" key="5">
    <source>
        <dbReference type="ARBA" id="ARBA00013834"/>
    </source>
</evidence>
<dbReference type="PIRSF" id="PIRSF000477">
    <property type="entry name" value="PurNPase"/>
    <property type="match status" value="1"/>
</dbReference>
<dbReference type="InterPro" id="IPR018099">
    <property type="entry name" value="Purine_phosphorylase-2_CS"/>
</dbReference>
<comment type="catalytic activity">
    <reaction evidence="11">
        <text>2'-deoxyinosine + phosphate = 2-deoxy-alpha-D-ribose 1-phosphate + hypoxanthine</text>
        <dbReference type="Rhea" id="RHEA:27750"/>
        <dbReference type="ChEBI" id="CHEBI:17368"/>
        <dbReference type="ChEBI" id="CHEBI:28997"/>
        <dbReference type="ChEBI" id="CHEBI:43474"/>
        <dbReference type="ChEBI" id="CHEBI:57259"/>
        <dbReference type="EC" id="2.4.2.1"/>
    </reaction>
</comment>
<name>A0A9P0PLJ9_ACAOB</name>
<evidence type="ECO:0000256" key="11">
    <source>
        <dbReference type="ARBA" id="ARBA00023950"/>
    </source>
</evidence>
<evidence type="ECO:0000256" key="2">
    <source>
        <dbReference type="ARBA" id="ARBA00006751"/>
    </source>
</evidence>
<dbReference type="OrthoDB" id="10261782at2759"/>
<evidence type="ECO:0000313" key="16">
    <source>
        <dbReference type="EMBL" id="CAH1985584.1"/>
    </source>
</evidence>
<dbReference type="GO" id="GO:0006166">
    <property type="term" value="P:purine ribonucleoside salvage"/>
    <property type="evidence" value="ECO:0007669"/>
    <property type="project" value="UniProtKB-KW"/>
</dbReference>
<dbReference type="CDD" id="cd09009">
    <property type="entry name" value="PNP-EcPNPII_like"/>
    <property type="match status" value="1"/>
</dbReference>
<feature type="binding site" evidence="14">
    <location>
        <position position="248"/>
    </location>
    <ligand>
        <name>a purine D-ribonucleoside</name>
        <dbReference type="ChEBI" id="CHEBI:142355"/>
    </ligand>
</feature>
<dbReference type="NCBIfam" id="TIGR01700">
    <property type="entry name" value="PNPH"/>
    <property type="match status" value="1"/>
</dbReference>
<evidence type="ECO:0000256" key="6">
    <source>
        <dbReference type="ARBA" id="ARBA00022676"/>
    </source>
</evidence>
<reference evidence="16" key="1">
    <citation type="submission" date="2022-03" db="EMBL/GenBank/DDBJ databases">
        <authorList>
            <person name="Sayadi A."/>
        </authorList>
    </citation>
    <scope>NUCLEOTIDE SEQUENCE</scope>
</reference>
<dbReference type="EMBL" id="CAKOFQ010006983">
    <property type="protein sequence ID" value="CAH1985584.1"/>
    <property type="molecule type" value="Genomic_DNA"/>
</dbReference>
<accession>A0A9P0PLJ9</accession>
<evidence type="ECO:0000256" key="12">
    <source>
        <dbReference type="ARBA" id="ARBA00023970"/>
    </source>
</evidence>
<dbReference type="AlphaFoldDB" id="A0A9P0PLJ9"/>
<evidence type="ECO:0000256" key="14">
    <source>
        <dbReference type="PIRSR" id="PIRSR000477-2"/>
    </source>
</evidence>
<dbReference type="Gene3D" id="3.40.50.1580">
    <property type="entry name" value="Nucleoside phosphorylase domain"/>
    <property type="match status" value="1"/>
</dbReference>